<dbReference type="InterPro" id="IPR032466">
    <property type="entry name" value="Metal_Hydrolase"/>
</dbReference>
<proteinExistence type="predicted"/>
<evidence type="ECO:0000259" key="1">
    <source>
        <dbReference type="Pfam" id="PF04909"/>
    </source>
</evidence>
<dbReference type="CDD" id="cd00945">
    <property type="entry name" value="Aldolase_Class_I"/>
    <property type="match status" value="1"/>
</dbReference>
<dbReference type="SUPFAM" id="SSF51556">
    <property type="entry name" value="Metallo-dependent hydrolases"/>
    <property type="match status" value="1"/>
</dbReference>
<dbReference type="InterPro" id="IPR006680">
    <property type="entry name" value="Amidohydro-rel"/>
</dbReference>
<comment type="caution">
    <text evidence="2">The sequence shown here is derived from an EMBL/GenBank/DDBJ whole genome shotgun (WGS) entry which is preliminary data.</text>
</comment>
<dbReference type="RefSeq" id="WP_200355984.1">
    <property type="nucleotide sequence ID" value="NZ_JAENIL010000022.1"/>
</dbReference>
<dbReference type="Proteomes" id="UP000617628">
    <property type="component" value="Unassembled WGS sequence"/>
</dbReference>
<reference evidence="2" key="1">
    <citation type="submission" date="2021-01" db="EMBL/GenBank/DDBJ databases">
        <title>Modified the classification status of verrucomicrobia.</title>
        <authorList>
            <person name="Feng X."/>
        </authorList>
    </citation>
    <scope>NUCLEOTIDE SEQUENCE</scope>
    <source>
        <strain evidence="2">KCTC 13126</strain>
    </source>
</reference>
<name>A0A934RYE5_9BACT</name>
<evidence type="ECO:0000313" key="2">
    <source>
        <dbReference type="EMBL" id="MBK1877770.1"/>
    </source>
</evidence>
<dbReference type="Gene3D" id="3.20.20.140">
    <property type="entry name" value="Metal-dependent hydrolases"/>
    <property type="match status" value="1"/>
</dbReference>
<protein>
    <submittedName>
        <fullName evidence="2">Amidohydrolase family protein</fullName>
    </submittedName>
</protein>
<dbReference type="EMBL" id="JAENIL010000022">
    <property type="protein sequence ID" value="MBK1877770.1"/>
    <property type="molecule type" value="Genomic_DNA"/>
</dbReference>
<organism evidence="2 3">
    <name type="scientific">Pelagicoccus mobilis</name>
    <dbReference type="NCBI Taxonomy" id="415221"/>
    <lineage>
        <taxon>Bacteria</taxon>
        <taxon>Pseudomonadati</taxon>
        <taxon>Verrucomicrobiota</taxon>
        <taxon>Opitutia</taxon>
        <taxon>Puniceicoccales</taxon>
        <taxon>Pelagicoccaceae</taxon>
        <taxon>Pelagicoccus</taxon>
    </lineage>
</organism>
<feature type="domain" description="Amidohydrolase-related" evidence="1">
    <location>
        <begin position="145"/>
        <end position="313"/>
    </location>
</feature>
<evidence type="ECO:0000313" key="3">
    <source>
        <dbReference type="Proteomes" id="UP000617628"/>
    </source>
</evidence>
<sequence length="358" mass="39696">MLFPLCLLVFFVLGFGLRALRFKGPICPPDEELPKGVVDMHCHTAGIGAGGSGARISEALRSSWRFGVYLKIFGSSKSELEEGGDVSIMKGISQSIAESTHVERAVILAMDAPYDRKGDLDEAALEVFVPNRFVGESVRGLGNLAFGASVHPFRLDALEELEWSKENGAVLVKWLPNIQGIDPGDESFAPYYRKLVELDLPLLTHTGDEDSFSRTDNALGDPRRLELPLSLGVKVIAAHVASAGVSEGQCNVERLLEMMPKYPNLVADISTLTQFNRKRYLPKVLRDERLKGRLLYGTDHPLTNTPMVSPWLYPLRLTLSQMWSISRTRNPWDRDVRLKHALGVPCSAFEDSGRYLGM</sequence>
<dbReference type="GO" id="GO:0016787">
    <property type="term" value="F:hydrolase activity"/>
    <property type="evidence" value="ECO:0007669"/>
    <property type="project" value="InterPro"/>
</dbReference>
<keyword evidence="3" id="KW-1185">Reference proteome</keyword>
<dbReference type="Pfam" id="PF04909">
    <property type="entry name" value="Amidohydro_2"/>
    <property type="match status" value="1"/>
</dbReference>
<dbReference type="AlphaFoldDB" id="A0A934RYE5"/>
<gene>
    <name evidence="2" type="ORF">JIN87_12905</name>
</gene>
<accession>A0A934RYE5</accession>